<dbReference type="Pfam" id="PF02653">
    <property type="entry name" value="BPD_transp_2"/>
    <property type="match status" value="1"/>
</dbReference>
<evidence type="ECO:0000256" key="4">
    <source>
        <dbReference type="ARBA" id="ARBA00022989"/>
    </source>
</evidence>
<feature type="transmembrane region" description="Helical" evidence="6">
    <location>
        <begin position="86"/>
        <end position="106"/>
    </location>
</feature>
<evidence type="ECO:0000256" key="2">
    <source>
        <dbReference type="ARBA" id="ARBA00022475"/>
    </source>
</evidence>
<dbReference type="GO" id="GO:0005886">
    <property type="term" value="C:plasma membrane"/>
    <property type="evidence" value="ECO:0007669"/>
    <property type="project" value="UniProtKB-SubCell"/>
</dbReference>
<proteinExistence type="predicted"/>
<feature type="transmembrane region" description="Helical" evidence="6">
    <location>
        <begin position="297"/>
        <end position="322"/>
    </location>
</feature>
<evidence type="ECO:0000313" key="7">
    <source>
        <dbReference type="EMBL" id="SHO52375.1"/>
    </source>
</evidence>
<dbReference type="AlphaFoldDB" id="A0A1M7YIB9"/>
<sequence>MISGRLKALFLRGPIGLTVVSIILGFTVGGIVLVVAGFNPFEAYGAILKGTFSKPKYIAYVIIYATPLIMTGLSVAFAMRTGLFNIGAEGQFIVGAMVAAMAGYALHLPIWLHVPLCLLLAMMAAALWGGLAGYIKARFGVHEVISTIMLNWTAFYLSNWSLTLSGFGKPGTGKSFTIQETARIDLFSQWKISKEGIQFIRSHEYLGDVLKAPVNLGIVVAIVLALLVWYILNRTTLGYELRAVGFNPHAAEYGGINVKRSIVTSMSIAGGLAGAAGALQVMGVSHKIAKLAVMEGYGFDGIAVALIGNNSGPGSVLAGFLFGGLKYGGSKIQDAVGAPTEVISIVVGTIILFIAMPKLIQTLLKFKKG</sequence>
<dbReference type="GO" id="GO:0022857">
    <property type="term" value="F:transmembrane transporter activity"/>
    <property type="evidence" value="ECO:0007669"/>
    <property type="project" value="InterPro"/>
</dbReference>
<organism evidence="7 8">
    <name type="scientific">Desulfopila aestuarii DSM 18488</name>
    <dbReference type="NCBI Taxonomy" id="1121416"/>
    <lineage>
        <taxon>Bacteria</taxon>
        <taxon>Pseudomonadati</taxon>
        <taxon>Thermodesulfobacteriota</taxon>
        <taxon>Desulfobulbia</taxon>
        <taxon>Desulfobulbales</taxon>
        <taxon>Desulfocapsaceae</taxon>
        <taxon>Desulfopila</taxon>
    </lineage>
</organism>
<protein>
    <submittedName>
        <fullName evidence="7">Nucleoside ABC transporter membrane protein</fullName>
    </submittedName>
</protein>
<dbReference type="EMBL" id="FRFE01000035">
    <property type="protein sequence ID" value="SHO52375.1"/>
    <property type="molecule type" value="Genomic_DNA"/>
</dbReference>
<accession>A0A1M7YIB9</accession>
<dbReference type="OrthoDB" id="9809785at2"/>
<keyword evidence="4 6" id="KW-1133">Transmembrane helix</keyword>
<dbReference type="STRING" id="1121416.SAMN02745220_04534"/>
<dbReference type="PANTHER" id="PTHR47089">
    <property type="entry name" value="ABC TRANSPORTER, PERMEASE PROTEIN"/>
    <property type="match status" value="1"/>
</dbReference>
<dbReference type="PRINTS" id="PR00173">
    <property type="entry name" value="EDTRNSPORT"/>
</dbReference>
<evidence type="ECO:0000256" key="1">
    <source>
        <dbReference type="ARBA" id="ARBA00004651"/>
    </source>
</evidence>
<feature type="transmembrane region" description="Helical" evidence="6">
    <location>
        <begin position="144"/>
        <end position="162"/>
    </location>
</feature>
<feature type="transmembrane region" description="Helical" evidence="6">
    <location>
        <begin position="342"/>
        <end position="360"/>
    </location>
</feature>
<evidence type="ECO:0000256" key="3">
    <source>
        <dbReference type="ARBA" id="ARBA00022692"/>
    </source>
</evidence>
<feature type="transmembrane region" description="Helical" evidence="6">
    <location>
        <begin position="15"/>
        <end position="37"/>
    </location>
</feature>
<evidence type="ECO:0000313" key="8">
    <source>
        <dbReference type="Proteomes" id="UP000184603"/>
    </source>
</evidence>
<feature type="transmembrane region" description="Helical" evidence="6">
    <location>
        <begin position="212"/>
        <end position="232"/>
    </location>
</feature>
<keyword evidence="8" id="KW-1185">Reference proteome</keyword>
<evidence type="ECO:0000256" key="5">
    <source>
        <dbReference type="ARBA" id="ARBA00023136"/>
    </source>
</evidence>
<keyword evidence="3 6" id="KW-0812">Transmembrane</keyword>
<evidence type="ECO:0000256" key="6">
    <source>
        <dbReference type="SAM" id="Phobius"/>
    </source>
</evidence>
<feature type="transmembrane region" description="Helical" evidence="6">
    <location>
        <begin position="112"/>
        <end position="132"/>
    </location>
</feature>
<gene>
    <name evidence="7" type="ORF">SAMN02745220_04534</name>
</gene>
<keyword evidence="5 6" id="KW-0472">Membrane</keyword>
<keyword evidence="2" id="KW-1003">Cell membrane</keyword>
<comment type="subcellular location">
    <subcellularLocation>
        <location evidence="1">Cell membrane</location>
        <topology evidence="1">Multi-pass membrane protein</topology>
    </subcellularLocation>
</comment>
<dbReference type="PANTHER" id="PTHR47089:SF1">
    <property type="entry name" value="GUANOSINE ABC TRANSPORTER PERMEASE PROTEIN NUPP"/>
    <property type="match status" value="1"/>
</dbReference>
<reference evidence="7 8" key="1">
    <citation type="submission" date="2016-12" db="EMBL/GenBank/DDBJ databases">
        <authorList>
            <person name="Song W.-J."/>
            <person name="Kurnit D.M."/>
        </authorList>
    </citation>
    <scope>NUCLEOTIDE SEQUENCE [LARGE SCALE GENOMIC DNA]</scope>
    <source>
        <strain evidence="7 8">DSM 18488</strain>
    </source>
</reference>
<name>A0A1M7YIB9_9BACT</name>
<dbReference type="InterPro" id="IPR001851">
    <property type="entry name" value="ABC_transp_permease"/>
</dbReference>
<dbReference type="RefSeq" id="WP_073615949.1">
    <property type="nucleotide sequence ID" value="NZ_FRFE01000035.1"/>
</dbReference>
<dbReference type="CDD" id="cd06580">
    <property type="entry name" value="TM_PBP1_transp_TpRbsC_like"/>
    <property type="match status" value="1"/>
</dbReference>
<feature type="transmembrane region" description="Helical" evidence="6">
    <location>
        <begin position="57"/>
        <end position="79"/>
    </location>
</feature>
<dbReference type="Proteomes" id="UP000184603">
    <property type="component" value="Unassembled WGS sequence"/>
</dbReference>